<proteinExistence type="predicted"/>
<organism evidence="1 2">
    <name type="scientific">Pristionchus fissidentatus</name>
    <dbReference type="NCBI Taxonomy" id="1538716"/>
    <lineage>
        <taxon>Eukaryota</taxon>
        <taxon>Metazoa</taxon>
        <taxon>Ecdysozoa</taxon>
        <taxon>Nematoda</taxon>
        <taxon>Chromadorea</taxon>
        <taxon>Rhabditida</taxon>
        <taxon>Rhabditina</taxon>
        <taxon>Diplogasteromorpha</taxon>
        <taxon>Diplogasteroidea</taxon>
        <taxon>Neodiplogasteridae</taxon>
        <taxon>Pristionchus</taxon>
    </lineage>
</organism>
<gene>
    <name evidence="1" type="ORF">PFISCL1PPCAC_1471</name>
</gene>
<keyword evidence="2" id="KW-1185">Reference proteome</keyword>
<evidence type="ECO:0000313" key="1">
    <source>
        <dbReference type="EMBL" id="GMT10174.1"/>
    </source>
</evidence>
<dbReference type="AlphaFoldDB" id="A0AAV5USV6"/>
<evidence type="ECO:0000313" key="2">
    <source>
        <dbReference type="Proteomes" id="UP001432322"/>
    </source>
</evidence>
<reference evidence="1" key="1">
    <citation type="submission" date="2023-10" db="EMBL/GenBank/DDBJ databases">
        <title>Genome assembly of Pristionchus species.</title>
        <authorList>
            <person name="Yoshida K."/>
            <person name="Sommer R.J."/>
        </authorList>
    </citation>
    <scope>NUCLEOTIDE SEQUENCE</scope>
    <source>
        <strain evidence="1">RS5133</strain>
    </source>
</reference>
<feature type="non-terminal residue" evidence="1">
    <location>
        <position position="1"/>
    </location>
</feature>
<dbReference type="Proteomes" id="UP001432322">
    <property type="component" value="Unassembled WGS sequence"/>
</dbReference>
<dbReference type="EMBL" id="BTSY01000001">
    <property type="protein sequence ID" value="GMT10174.1"/>
    <property type="molecule type" value="Genomic_DNA"/>
</dbReference>
<accession>A0AAV5USV6</accession>
<comment type="caution">
    <text evidence="1">The sequence shown here is derived from an EMBL/GenBank/DDBJ whole genome shotgun (WGS) entry which is preliminary data.</text>
</comment>
<name>A0AAV5USV6_9BILA</name>
<sequence>RLGTNGYRLGTAGLQLGTAGYPPEPCLNGAGIHRIRQCAHRNPLRCLCVCEMGDDDDGDPSLHRNHRCRHQYVSFSLRMEISRSDVEDIHRCILSTQHADVSYSSENRNHHVEQPRVLQCTQVSEGGSVSLCSQ</sequence>
<protein>
    <submittedName>
        <fullName evidence="1">Uncharacterized protein</fullName>
    </submittedName>
</protein>